<feature type="region of interest" description="Disordered" evidence="1">
    <location>
        <begin position="1"/>
        <end position="52"/>
    </location>
</feature>
<evidence type="ECO:0000313" key="2">
    <source>
        <dbReference type="EMBL" id="CAA9388974.1"/>
    </source>
</evidence>
<accession>A0A6J4NJQ8</accession>
<proteinExistence type="predicted"/>
<feature type="non-terminal residue" evidence="2">
    <location>
        <position position="247"/>
    </location>
</feature>
<dbReference type="AlphaFoldDB" id="A0A6J4NJQ8"/>
<organism evidence="2">
    <name type="scientific">uncultured Phycisphaerae bacterium</name>
    <dbReference type="NCBI Taxonomy" id="904963"/>
    <lineage>
        <taxon>Bacteria</taxon>
        <taxon>Pseudomonadati</taxon>
        <taxon>Planctomycetota</taxon>
        <taxon>Phycisphaerae</taxon>
        <taxon>environmental samples</taxon>
    </lineage>
</organism>
<protein>
    <submittedName>
        <fullName evidence="2">Uncharacterized protein</fullName>
    </submittedName>
</protein>
<feature type="non-terminal residue" evidence="2">
    <location>
        <position position="1"/>
    </location>
</feature>
<feature type="compositionally biased region" description="Basic and acidic residues" evidence="1">
    <location>
        <begin position="1"/>
        <end position="13"/>
    </location>
</feature>
<evidence type="ECO:0000256" key="1">
    <source>
        <dbReference type="SAM" id="MobiDB-lite"/>
    </source>
</evidence>
<feature type="compositionally biased region" description="Low complexity" evidence="1">
    <location>
        <begin position="132"/>
        <end position="141"/>
    </location>
</feature>
<name>A0A6J4NJQ8_9BACT</name>
<feature type="region of interest" description="Disordered" evidence="1">
    <location>
        <begin position="132"/>
        <end position="198"/>
    </location>
</feature>
<dbReference type="EMBL" id="CADCUQ010000253">
    <property type="protein sequence ID" value="CAA9388974.1"/>
    <property type="molecule type" value="Genomic_DNA"/>
</dbReference>
<reference evidence="2" key="1">
    <citation type="submission" date="2020-02" db="EMBL/GenBank/DDBJ databases">
        <authorList>
            <person name="Meier V. D."/>
        </authorList>
    </citation>
    <scope>NUCLEOTIDE SEQUENCE</scope>
    <source>
        <strain evidence="2">AVDCRST_MAG64</strain>
    </source>
</reference>
<sequence>GDVRQQEGPREPAVDLQHGYGVRPALRRQHRASASIRDGSNGGCGKGRTAAVWRRRRQRAVRLRTCVRVGQGPPTPGGWPGGNLVPRRRVPHVAGSGPPVPVGRDRIGRVERFDGHAPHADRRADRRLVAAAGPGPAARPRVGPREPRAVVRAGRRSATAPARVLRPGAGRDGGGGRPGPDRVAGPVAEPRCEPPVGPRVLPAAARAVRRRSRPHPPARSGRVVVPPRVVRPRQCHGATRPVCRAIM</sequence>
<gene>
    <name evidence="2" type="ORF">AVDCRST_MAG64-1073</name>
</gene>